<dbReference type="InterPro" id="IPR006311">
    <property type="entry name" value="TAT_signal"/>
</dbReference>
<gene>
    <name evidence="1" type="ORF">DU500_10885</name>
</gene>
<protein>
    <submittedName>
        <fullName evidence="1">Cupin domain-containing protein</fullName>
    </submittedName>
</protein>
<dbReference type="OrthoDB" id="82049at2157"/>
<keyword evidence="2" id="KW-1185">Reference proteome</keyword>
<sequence length="196" mass="20622">MSNEIDPVDGVSRRTVLKAGAVSVGALGMSAPVAARHLEGSNGRRAENEVDSAAGYGVEVLAKHATFPNRVSARFQMEYEGYDGAVVSDLPLDASSVIVAKVTWQPEGTSGWHTHPGPVIVSIVDGEIEVLNERDCVVRTYATGEAFVDPGQGNVHIASNPSTTDDAVAYATFLGVPAGMPATTWVRPVDCSRQNT</sequence>
<organism evidence="1 2">
    <name type="scientific">Haloplanus rubicundus</name>
    <dbReference type="NCBI Taxonomy" id="1547898"/>
    <lineage>
        <taxon>Archaea</taxon>
        <taxon>Methanobacteriati</taxon>
        <taxon>Methanobacteriota</taxon>
        <taxon>Stenosarchaea group</taxon>
        <taxon>Halobacteria</taxon>
        <taxon>Halobacteriales</taxon>
        <taxon>Haloferacaceae</taxon>
        <taxon>Haloplanus</taxon>
    </lineage>
</organism>
<dbReference type="PROSITE" id="PS51318">
    <property type="entry name" value="TAT"/>
    <property type="match status" value="1"/>
</dbReference>
<name>A0A345E3X2_9EURY</name>
<dbReference type="InterPro" id="IPR011051">
    <property type="entry name" value="RmlC_Cupin_sf"/>
</dbReference>
<accession>A0A345E3X2</accession>
<proteinExistence type="predicted"/>
<reference evidence="1 2" key="1">
    <citation type="submission" date="2018-07" db="EMBL/GenBank/DDBJ databases">
        <title>Genome sequences of Haloplanus sp. CBA1113.</title>
        <authorList>
            <person name="Kim Y.B."/>
            <person name="Roh S.W."/>
        </authorList>
    </citation>
    <scope>NUCLEOTIDE SEQUENCE [LARGE SCALE GENOMIC DNA]</scope>
    <source>
        <strain evidence="1 2">CBA1113</strain>
    </source>
</reference>
<dbReference type="AlphaFoldDB" id="A0A345E3X2"/>
<dbReference type="Gene3D" id="2.60.120.10">
    <property type="entry name" value="Jelly Rolls"/>
    <property type="match status" value="1"/>
</dbReference>
<dbReference type="KEGG" id="haj:DU500_10885"/>
<evidence type="ECO:0000313" key="2">
    <source>
        <dbReference type="Proteomes" id="UP000253273"/>
    </source>
</evidence>
<dbReference type="InterPro" id="IPR014710">
    <property type="entry name" value="RmlC-like_jellyroll"/>
</dbReference>
<evidence type="ECO:0000313" key="1">
    <source>
        <dbReference type="EMBL" id="AXG06894.1"/>
    </source>
</evidence>
<dbReference type="Proteomes" id="UP000253273">
    <property type="component" value="Chromosome"/>
</dbReference>
<dbReference type="EMBL" id="CP031150">
    <property type="protein sequence ID" value="AXG06894.1"/>
    <property type="molecule type" value="Genomic_DNA"/>
</dbReference>
<dbReference type="SUPFAM" id="SSF51182">
    <property type="entry name" value="RmlC-like cupins"/>
    <property type="match status" value="1"/>
</dbReference>
<dbReference type="GeneID" id="37283896"/>
<dbReference type="RefSeq" id="WP_114586028.1">
    <property type="nucleotide sequence ID" value="NZ_CP031150.1"/>
</dbReference>